<feature type="region of interest" description="Disordered" evidence="1">
    <location>
        <begin position="105"/>
        <end position="160"/>
    </location>
</feature>
<gene>
    <name evidence="3" type="ORF">LEL_07079</name>
</gene>
<name>A0A168FEY4_CORDF</name>
<feature type="domain" description="C2H2-type" evidence="2">
    <location>
        <begin position="664"/>
        <end position="685"/>
    </location>
</feature>
<accession>A0A168FEY4</accession>
<evidence type="ECO:0000313" key="4">
    <source>
        <dbReference type="Proteomes" id="UP000076881"/>
    </source>
</evidence>
<reference evidence="3 4" key="1">
    <citation type="journal article" date="2016" name="Genome Biol. Evol.">
        <title>Divergent and convergent evolution of fungal pathogenicity.</title>
        <authorList>
            <person name="Shang Y."/>
            <person name="Xiao G."/>
            <person name="Zheng P."/>
            <person name="Cen K."/>
            <person name="Zhan S."/>
            <person name="Wang C."/>
        </authorList>
    </citation>
    <scope>NUCLEOTIDE SEQUENCE [LARGE SCALE GENOMIC DNA]</scope>
    <source>
        <strain evidence="3 4">RCEF 1005</strain>
    </source>
</reference>
<evidence type="ECO:0000313" key="3">
    <source>
        <dbReference type="EMBL" id="OAA75091.1"/>
    </source>
</evidence>
<dbReference type="InterPro" id="IPR013087">
    <property type="entry name" value="Znf_C2H2_type"/>
</dbReference>
<feature type="compositionally biased region" description="Low complexity" evidence="1">
    <location>
        <begin position="517"/>
        <end position="529"/>
    </location>
</feature>
<dbReference type="EMBL" id="AZHF01000005">
    <property type="protein sequence ID" value="OAA75091.1"/>
    <property type="molecule type" value="Genomic_DNA"/>
</dbReference>
<feature type="compositionally biased region" description="Low complexity" evidence="1">
    <location>
        <begin position="536"/>
        <end position="559"/>
    </location>
</feature>
<feature type="compositionally biased region" description="Polar residues" evidence="1">
    <location>
        <begin position="123"/>
        <end position="132"/>
    </location>
</feature>
<protein>
    <recommendedName>
        <fullName evidence="2">C2H2-type domain-containing protein</fullName>
    </recommendedName>
</protein>
<feature type="region of interest" description="Disordered" evidence="1">
    <location>
        <begin position="374"/>
        <end position="397"/>
    </location>
</feature>
<dbReference type="PROSITE" id="PS00028">
    <property type="entry name" value="ZINC_FINGER_C2H2_1"/>
    <property type="match status" value="1"/>
</dbReference>
<evidence type="ECO:0000259" key="2">
    <source>
        <dbReference type="PROSITE" id="PS00028"/>
    </source>
</evidence>
<evidence type="ECO:0000256" key="1">
    <source>
        <dbReference type="SAM" id="MobiDB-lite"/>
    </source>
</evidence>
<dbReference type="STRING" id="1081108.A0A168FEY4"/>
<keyword evidence="4" id="KW-1185">Reference proteome</keyword>
<feature type="compositionally biased region" description="Acidic residues" evidence="1">
    <location>
        <begin position="571"/>
        <end position="580"/>
    </location>
</feature>
<dbReference type="AlphaFoldDB" id="A0A168FEY4"/>
<sequence length="692" mass="76360">MKAYKSPQQLSAHHNANQMFQQRVLASRGQMGNMSEQDWLGTMMQCLNESMRTQQSSFVRNTTLDVALRTFASGIFEALGPAYFQENFDKYMAAARPNIANTASAGYQATEKSGIPSPPREMGSSQNLMQRSNPHHLPPPATHAVSFPSAHQQPVQRPAHGIASSAVTLKQHEVHGMPIIQRPLPTARQPGRPPKRQSPVEAPNPPARKRTYTSEALRQAAGPMRPPTTPAQSRPSLGTPHNPRLCIDFWDVQQEQDARKRQAILGYGGKWYVFQCHQHEDVLFFKTAEGARHHMMTRHALPNQQIDFLDIIQELGVEVMNCDVARAEKNNLEAINMWNRIGSNSDSQQGAGIRPEGPVHVPVSVRTHIPTTTRSKSTFEHSPTMHSEEGPLPETRLDSPSTILLSNDETSEDTTADQMAVTIKKETIEKELDFPSTKMKLDESVSTLIHPSQSSQSAGWTAEGLQGSQLVPIPAANTGRNSFANEGANEFSENPERPQSTALIEKAFATSRDLNISTTPATETSTTAERIPDLTPDSPESSELSEPPSLAELESIEPPTAAHNDPKVADDELEEGEVDESCIRVASYSPVLSGKTTESPELSKKQKKRITAAGSAPSTLPEQRKRLPATPKSSQRKKKERQSFRSPAQETGPSAHDQFKTKGCKKCSERFYFRAQLATHMNSEHPEVIIVE</sequence>
<feature type="compositionally biased region" description="Polar residues" evidence="1">
    <location>
        <begin position="374"/>
        <end position="385"/>
    </location>
</feature>
<organism evidence="3 4">
    <name type="scientific">Akanthomyces lecanii RCEF 1005</name>
    <dbReference type="NCBI Taxonomy" id="1081108"/>
    <lineage>
        <taxon>Eukaryota</taxon>
        <taxon>Fungi</taxon>
        <taxon>Dikarya</taxon>
        <taxon>Ascomycota</taxon>
        <taxon>Pezizomycotina</taxon>
        <taxon>Sordariomycetes</taxon>
        <taxon>Hypocreomycetidae</taxon>
        <taxon>Hypocreales</taxon>
        <taxon>Cordycipitaceae</taxon>
        <taxon>Akanthomyces</taxon>
        <taxon>Cordyceps confragosa</taxon>
    </lineage>
</organism>
<dbReference type="Proteomes" id="UP000076881">
    <property type="component" value="Unassembled WGS sequence"/>
</dbReference>
<dbReference type="OrthoDB" id="4835412at2759"/>
<comment type="caution">
    <text evidence="3">The sequence shown here is derived from an EMBL/GenBank/DDBJ whole genome shotgun (WGS) entry which is preliminary data.</text>
</comment>
<feature type="region of interest" description="Disordered" evidence="1">
    <location>
        <begin position="178"/>
        <end position="242"/>
    </location>
</feature>
<proteinExistence type="predicted"/>
<feature type="region of interest" description="Disordered" evidence="1">
    <location>
        <begin position="472"/>
        <end position="661"/>
    </location>
</feature>